<keyword evidence="8" id="KW-1185">Reference proteome</keyword>
<protein>
    <recommendedName>
        <fullName evidence="9">Zinc/iron permease</fullName>
    </recommendedName>
</protein>
<evidence type="ECO:0000256" key="4">
    <source>
        <dbReference type="ARBA" id="ARBA00023136"/>
    </source>
</evidence>
<feature type="transmembrane region" description="Helical" evidence="6">
    <location>
        <begin position="47"/>
        <end position="69"/>
    </location>
</feature>
<sequence length="483" mass="52070">MNCPTRDSNPLNLDGFNQNPPYLAPELTTRSSLVCGGKSDGTYNLPLHVFALFIVLFQSILSCSFPLIVKRFPQLRAPRQFLFLSRHFGTGVLIATAFVHASYPENIMLTFDITLLPTAFTSLTDPCLPPFWNEGYPAMAGLIAMVAVFVVVVIEMIFSSMNGGAMGGCHSGPGGIYDPLALSPPLAEDRRGTEEQEEIGAVLPESVTGGQGTMMSMRPRHRRSTSIGIQLQKIEQTRAHVDLDAIPSSSTEDLSADTDQLLRDDDGVYDKALSDTEVEDGENYEPETRTVNRRARSQSNSSSSHRHNNIGSRLTEAQLQQKNLLQVMLLEAGILFHSVFIGMALSVATGSNFVVLLIAITFHQTFEGLALGSRIAGLKAFGSGSWKPWLMCLAYGTTTPIGQAIGLATRKLYDPASQAGLLMVGIMNAISSGLLLFAGLVELLAEDFLSDESYVVLTGRRRLQACGAVAAGGFGMALIGAWA</sequence>
<keyword evidence="3 6" id="KW-1133">Transmembrane helix</keyword>
<reference evidence="7" key="1">
    <citation type="submission" date="2015-10" db="EMBL/GenBank/DDBJ databases">
        <authorList>
            <person name="Regsiter A."/>
            <person name="william w."/>
        </authorList>
    </citation>
    <scope>NUCLEOTIDE SEQUENCE</scope>
    <source>
        <strain evidence="7">Montdore</strain>
    </source>
</reference>
<dbReference type="PANTHER" id="PTHR11040">
    <property type="entry name" value="ZINC/IRON TRANSPORTER"/>
    <property type="match status" value="1"/>
</dbReference>
<accession>A0A292Q0D3</accession>
<comment type="subcellular location">
    <subcellularLocation>
        <location evidence="1">Membrane</location>
        <topology evidence="1">Multi-pass membrane protein</topology>
    </subcellularLocation>
</comment>
<feature type="compositionally biased region" description="Acidic residues" evidence="5">
    <location>
        <begin position="276"/>
        <end position="285"/>
    </location>
</feature>
<feature type="transmembrane region" description="Helical" evidence="6">
    <location>
        <begin position="465"/>
        <end position="482"/>
    </location>
</feature>
<gene>
    <name evidence="7" type="ORF">GSTUAT00003730001</name>
</gene>
<dbReference type="GO" id="GO:0005385">
    <property type="term" value="F:zinc ion transmembrane transporter activity"/>
    <property type="evidence" value="ECO:0007669"/>
    <property type="project" value="TreeGrafter"/>
</dbReference>
<evidence type="ECO:0000256" key="3">
    <source>
        <dbReference type="ARBA" id="ARBA00022989"/>
    </source>
</evidence>
<evidence type="ECO:0000256" key="2">
    <source>
        <dbReference type="ARBA" id="ARBA00022692"/>
    </source>
</evidence>
<organism evidence="7 8">
    <name type="scientific">Tuber aestivum</name>
    <name type="common">summer truffle</name>
    <dbReference type="NCBI Taxonomy" id="59557"/>
    <lineage>
        <taxon>Eukaryota</taxon>
        <taxon>Fungi</taxon>
        <taxon>Dikarya</taxon>
        <taxon>Ascomycota</taxon>
        <taxon>Pezizomycotina</taxon>
        <taxon>Pezizomycetes</taxon>
        <taxon>Pezizales</taxon>
        <taxon>Tuberaceae</taxon>
        <taxon>Tuber</taxon>
    </lineage>
</organism>
<evidence type="ECO:0008006" key="9">
    <source>
        <dbReference type="Google" id="ProtNLM"/>
    </source>
</evidence>
<evidence type="ECO:0000256" key="1">
    <source>
        <dbReference type="ARBA" id="ARBA00004141"/>
    </source>
</evidence>
<feature type="region of interest" description="Disordered" evidence="5">
    <location>
        <begin position="246"/>
        <end position="310"/>
    </location>
</feature>
<keyword evidence="4 6" id="KW-0472">Membrane</keyword>
<evidence type="ECO:0000313" key="7">
    <source>
        <dbReference type="EMBL" id="CUS12170.1"/>
    </source>
</evidence>
<feature type="compositionally biased region" description="Low complexity" evidence="5">
    <location>
        <begin position="297"/>
        <end position="310"/>
    </location>
</feature>
<name>A0A292Q0D3_9PEZI</name>
<keyword evidence="2 6" id="KW-0812">Transmembrane</keyword>
<dbReference type="PANTHER" id="PTHR11040:SF60">
    <property type="entry name" value="FAMILY ZINC TRANSPORTER, PUTATIVE (AFU_ORTHOLOGUE AFUA_8G04010)-RELATED"/>
    <property type="match status" value="1"/>
</dbReference>
<dbReference type="InterPro" id="IPR003689">
    <property type="entry name" value="ZIP"/>
</dbReference>
<feature type="transmembrane region" description="Helical" evidence="6">
    <location>
        <begin position="421"/>
        <end position="444"/>
    </location>
</feature>
<evidence type="ECO:0000256" key="5">
    <source>
        <dbReference type="SAM" id="MobiDB-lite"/>
    </source>
</evidence>
<feature type="transmembrane region" description="Helical" evidence="6">
    <location>
        <begin position="138"/>
        <end position="158"/>
    </location>
</feature>
<feature type="transmembrane region" description="Helical" evidence="6">
    <location>
        <begin position="81"/>
        <end position="103"/>
    </location>
</feature>
<dbReference type="Proteomes" id="UP001412239">
    <property type="component" value="Unassembled WGS sequence"/>
</dbReference>
<evidence type="ECO:0000256" key="6">
    <source>
        <dbReference type="SAM" id="Phobius"/>
    </source>
</evidence>
<dbReference type="AlphaFoldDB" id="A0A292Q0D3"/>
<evidence type="ECO:0000313" key="8">
    <source>
        <dbReference type="Proteomes" id="UP001412239"/>
    </source>
</evidence>
<proteinExistence type="predicted"/>
<feature type="compositionally biased region" description="Basic and acidic residues" evidence="5">
    <location>
        <begin position="260"/>
        <end position="274"/>
    </location>
</feature>
<dbReference type="EMBL" id="LN891000">
    <property type="protein sequence ID" value="CUS12170.1"/>
    <property type="molecule type" value="Genomic_DNA"/>
</dbReference>
<dbReference type="GO" id="GO:0005886">
    <property type="term" value="C:plasma membrane"/>
    <property type="evidence" value="ECO:0007669"/>
    <property type="project" value="TreeGrafter"/>
</dbReference>
<dbReference type="Pfam" id="PF02535">
    <property type="entry name" value="Zip"/>
    <property type="match status" value="1"/>
</dbReference>